<reference evidence="1" key="1">
    <citation type="journal article" date="2015" name="Nature">
        <title>Complex archaea that bridge the gap between prokaryotes and eukaryotes.</title>
        <authorList>
            <person name="Spang A."/>
            <person name="Saw J.H."/>
            <person name="Jorgensen S.L."/>
            <person name="Zaremba-Niedzwiedzka K."/>
            <person name="Martijn J."/>
            <person name="Lind A.E."/>
            <person name="van Eijk R."/>
            <person name="Schleper C."/>
            <person name="Guy L."/>
            <person name="Ettema T.J."/>
        </authorList>
    </citation>
    <scope>NUCLEOTIDE SEQUENCE</scope>
</reference>
<comment type="caution">
    <text evidence="1">The sequence shown here is derived from an EMBL/GenBank/DDBJ whole genome shotgun (WGS) entry which is preliminary data.</text>
</comment>
<sequence>MRATIKTADAYVKLVTTKQDLEAKLDGVKIKIATMEASLIEYFQDHGLQNITKGKSTVYLQRSLYASLTDKDAGYAKLREHGHGELVKDNINGNTFSAWVRERIADYEKANPDEISTDDLNKKLDLPNDLQNLIRVSDKYSVRVRKGK</sequence>
<protein>
    <submittedName>
        <fullName evidence="1">Uncharacterized protein</fullName>
    </submittedName>
</protein>
<dbReference type="AlphaFoldDB" id="A0A0F9WRN1"/>
<gene>
    <name evidence="1" type="ORF">LCGC14_0320260</name>
</gene>
<accession>A0A0F9WRN1</accession>
<dbReference type="Pfam" id="PF23984">
    <property type="entry name" value="DUF7307"/>
    <property type="match status" value="1"/>
</dbReference>
<dbReference type="EMBL" id="LAZR01000215">
    <property type="protein sequence ID" value="KKN81413.1"/>
    <property type="molecule type" value="Genomic_DNA"/>
</dbReference>
<organism evidence="1">
    <name type="scientific">marine sediment metagenome</name>
    <dbReference type="NCBI Taxonomy" id="412755"/>
    <lineage>
        <taxon>unclassified sequences</taxon>
        <taxon>metagenomes</taxon>
        <taxon>ecological metagenomes</taxon>
    </lineage>
</organism>
<name>A0A0F9WRN1_9ZZZZ</name>
<dbReference type="InterPro" id="IPR055731">
    <property type="entry name" value="Pam3_gp33-like"/>
</dbReference>
<evidence type="ECO:0000313" key="1">
    <source>
        <dbReference type="EMBL" id="KKN81413.1"/>
    </source>
</evidence>
<proteinExistence type="predicted"/>